<evidence type="ECO:0000313" key="10">
    <source>
        <dbReference type="Proteomes" id="UP000887575"/>
    </source>
</evidence>
<evidence type="ECO:0000256" key="8">
    <source>
        <dbReference type="ARBA" id="ARBA00023228"/>
    </source>
</evidence>
<dbReference type="GO" id="GO:0016042">
    <property type="term" value="P:lipid catabolic process"/>
    <property type="evidence" value="ECO:0007669"/>
    <property type="project" value="UniProtKB-KW"/>
</dbReference>
<comment type="subcellular location">
    <subcellularLocation>
        <location evidence="1">Lysosome lumen</location>
    </subcellularLocation>
</comment>
<dbReference type="AlphaFoldDB" id="A0AAF3F9J9"/>
<keyword evidence="8" id="KW-0458">Lysosome</keyword>
<evidence type="ECO:0000256" key="4">
    <source>
        <dbReference type="ARBA" id="ARBA00022801"/>
    </source>
</evidence>
<dbReference type="WBParaSite" id="MBELARI_LOCUS359">
    <property type="protein sequence ID" value="MBELARI_LOCUS359"/>
    <property type="gene ID" value="MBELARI_LOCUS359"/>
</dbReference>
<evidence type="ECO:0000256" key="6">
    <source>
        <dbReference type="ARBA" id="ARBA00023098"/>
    </source>
</evidence>
<dbReference type="PANTHER" id="PTHR11005">
    <property type="entry name" value="LYSOSOMAL ACID LIPASE-RELATED"/>
    <property type="match status" value="1"/>
</dbReference>
<protein>
    <recommendedName>
        <fullName evidence="9">Partial AB-hydrolase lipase domain-containing protein</fullName>
    </recommendedName>
</protein>
<evidence type="ECO:0000256" key="2">
    <source>
        <dbReference type="ARBA" id="ARBA00010701"/>
    </source>
</evidence>
<comment type="similarity">
    <text evidence="2">Belongs to the AB hydrolase superfamily. Lipase family.</text>
</comment>
<sequence length="335" mass="38015">MSTPEIISYYGYPVEIITVTTDDGYILALHRIPFGKNETKKTRNPNRPVIFLQHGLLASSADFVANLPHQSLGFMLADAGFDVWLGNSRGNFYSQRHTKFDSNSPAFWNFTWDEIVAYDMPAQVNRVLEITGASSLHYVGHSQGTMVMFARLANYPDFHSKIKSFFALAPVATVGNIKGLLRIISDHFQKELRWLIEMQGEHQFLPTTWFSRMTARIICGTFAMLNPLCQNILFQIGGPENKQFNVSRIMVYMSHTPAGTSTSNILHWAQMVQSGKTQMFDYGSAQKNLWRYGQETPPAYNMSTFVEPTYLYYGDADWLADVIDVEALVSEMNPE</sequence>
<dbReference type="SUPFAM" id="SSF53474">
    <property type="entry name" value="alpha/beta-Hydrolases"/>
    <property type="match status" value="1"/>
</dbReference>
<evidence type="ECO:0000259" key="9">
    <source>
        <dbReference type="Pfam" id="PF04083"/>
    </source>
</evidence>
<keyword evidence="4" id="KW-0378">Hydrolase</keyword>
<dbReference type="Gene3D" id="3.40.50.1820">
    <property type="entry name" value="alpha/beta hydrolase"/>
    <property type="match status" value="1"/>
</dbReference>
<dbReference type="Pfam" id="PF04083">
    <property type="entry name" value="Abhydro_lipase"/>
    <property type="match status" value="1"/>
</dbReference>
<dbReference type="InterPro" id="IPR006693">
    <property type="entry name" value="AB_hydrolase_lipase"/>
</dbReference>
<evidence type="ECO:0000256" key="7">
    <source>
        <dbReference type="ARBA" id="ARBA00023180"/>
    </source>
</evidence>
<dbReference type="FunFam" id="3.40.50.1820:FF:000021">
    <property type="entry name" value="Lipase"/>
    <property type="match status" value="1"/>
</dbReference>
<reference evidence="11" key="1">
    <citation type="submission" date="2024-02" db="UniProtKB">
        <authorList>
            <consortium name="WormBaseParasite"/>
        </authorList>
    </citation>
    <scope>IDENTIFICATION</scope>
</reference>
<feature type="domain" description="Partial AB-hydrolase lipase" evidence="9">
    <location>
        <begin position="3"/>
        <end position="67"/>
    </location>
</feature>
<dbReference type="GO" id="GO:0016787">
    <property type="term" value="F:hydrolase activity"/>
    <property type="evidence" value="ECO:0007669"/>
    <property type="project" value="UniProtKB-KW"/>
</dbReference>
<keyword evidence="7" id="KW-0325">Glycoprotein</keyword>
<dbReference type="InterPro" id="IPR029058">
    <property type="entry name" value="AB_hydrolase_fold"/>
</dbReference>
<evidence type="ECO:0000256" key="5">
    <source>
        <dbReference type="ARBA" id="ARBA00022963"/>
    </source>
</evidence>
<proteinExistence type="inferred from homology"/>
<organism evidence="10 11">
    <name type="scientific">Mesorhabditis belari</name>
    <dbReference type="NCBI Taxonomy" id="2138241"/>
    <lineage>
        <taxon>Eukaryota</taxon>
        <taxon>Metazoa</taxon>
        <taxon>Ecdysozoa</taxon>
        <taxon>Nematoda</taxon>
        <taxon>Chromadorea</taxon>
        <taxon>Rhabditida</taxon>
        <taxon>Rhabditina</taxon>
        <taxon>Rhabditomorpha</taxon>
        <taxon>Rhabditoidea</taxon>
        <taxon>Rhabditidae</taxon>
        <taxon>Mesorhabditinae</taxon>
        <taxon>Mesorhabditis</taxon>
    </lineage>
</organism>
<keyword evidence="10" id="KW-1185">Reference proteome</keyword>
<keyword evidence="5" id="KW-0442">Lipid degradation</keyword>
<name>A0AAF3F9J9_9BILA</name>
<evidence type="ECO:0000256" key="1">
    <source>
        <dbReference type="ARBA" id="ARBA00004227"/>
    </source>
</evidence>
<evidence type="ECO:0000256" key="3">
    <source>
        <dbReference type="ARBA" id="ARBA00022729"/>
    </source>
</evidence>
<keyword evidence="6" id="KW-0443">Lipid metabolism</keyword>
<keyword evidence="3" id="KW-0732">Signal</keyword>
<accession>A0AAF3F9J9</accession>
<dbReference type="Proteomes" id="UP000887575">
    <property type="component" value="Unassembled WGS sequence"/>
</dbReference>
<evidence type="ECO:0000313" key="11">
    <source>
        <dbReference type="WBParaSite" id="MBELARI_LOCUS359"/>
    </source>
</evidence>
<dbReference type="GO" id="GO:0043202">
    <property type="term" value="C:lysosomal lumen"/>
    <property type="evidence" value="ECO:0007669"/>
    <property type="project" value="UniProtKB-SubCell"/>
</dbReference>